<dbReference type="Pfam" id="PF07669">
    <property type="entry name" value="Eco57I"/>
    <property type="match status" value="1"/>
</dbReference>
<dbReference type="KEGG" id="fki:FK004_00835"/>
<feature type="domain" description="Type II methyltransferase M.TaqI-like" evidence="7">
    <location>
        <begin position="61"/>
        <end position="198"/>
    </location>
</feature>
<sequence>MKLIENATAEKLRGGFYTPEPIAEFVLRWGINGSNDFDILEPSCGDGVFLEQLKNLKSKYNSITAIEFDEIEAKKADKIELENKQVINDDFHTYCNNTEKRFDLVVGNPPYIRFQFFDRNQQAEAGDIFIKAGLKYSKLTNAWVSFVVGSSLLLKDKGGKIGFVLPAEILQVSFALQLRKFIAQFYNKINIISFEKLVFPDIQQEVVLLLCEKNGTKEHNIEHIELKDASELKKLDTARLKSPQKKIDFKSNKWTFYFLEQEEIDFLENIAKKRNIPTLGKYAKVEVGITTGANDFFTVPLTTVEEYKLEDYAKPMVGRSVQVNSVIFTKEDWEKNKFSKAKAHLLAFPDRVNLNQNNGAAKYIAHGESLNIHKGYKTGIRNDWFVVPSLKISDALFIRRNNLYPRLIINQAEAYTTDTMHRVFVKPNTDIQALTASYYNSLSLAFAEVSGRSHGGGVLELMPNEAEKILLPYHKANAELLSKIDELIRDKTDIEEVLKITNEVILKQHYGLTDKEIKLAHSIWRKLSKRRLNRGKNL</sequence>
<dbReference type="GO" id="GO:0009007">
    <property type="term" value="F:site-specific DNA-methyltransferase (adenine-specific) activity"/>
    <property type="evidence" value="ECO:0007669"/>
    <property type="project" value="UniProtKB-EC"/>
</dbReference>
<dbReference type="InterPro" id="IPR011639">
    <property type="entry name" value="MethylTrfase_TaqI-like_dom"/>
</dbReference>
<evidence type="ECO:0000256" key="1">
    <source>
        <dbReference type="ARBA" id="ARBA00006594"/>
    </source>
</evidence>
<evidence type="ECO:0000256" key="2">
    <source>
        <dbReference type="ARBA" id="ARBA00011900"/>
    </source>
</evidence>
<dbReference type="InterPro" id="IPR029063">
    <property type="entry name" value="SAM-dependent_MTases_sf"/>
</dbReference>
<accession>A0A2S1LJJ4</accession>
<comment type="catalytic activity">
    <reaction evidence="6">
        <text>a 2'-deoxyadenosine in DNA + S-adenosyl-L-methionine = an N(6)-methyl-2'-deoxyadenosine in DNA + S-adenosyl-L-homocysteine + H(+)</text>
        <dbReference type="Rhea" id="RHEA:15197"/>
        <dbReference type="Rhea" id="RHEA-COMP:12418"/>
        <dbReference type="Rhea" id="RHEA-COMP:12419"/>
        <dbReference type="ChEBI" id="CHEBI:15378"/>
        <dbReference type="ChEBI" id="CHEBI:57856"/>
        <dbReference type="ChEBI" id="CHEBI:59789"/>
        <dbReference type="ChEBI" id="CHEBI:90615"/>
        <dbReference type="ChEBI" id="CHEBI:90616"/>
        <dbReference type="EC" id="2.1.1.72"/>
    </reaction>
</comment>
<dbReference type="GO" id="GO:0032259">
    <property type="term" value="P:methylation"/>
    <property type="evidence" value="ECO:0007669"/>
    <property type="project" value="UniProtKB-KW"/>
</dbReference>
<keyword evidence="4" id="KW-0808">Transferase</keyword>
<keyword evidence="9" id="KW-0378">Hydrolase</keyword>
<evidence type="ECO:0000259" key="7">
    <source>
        <dbReference type="Pfam" id="PF07669"/>
    </source>
</evidence>
<protein>
    <recommendedName>
        <fullName evidence="2">site-specific DNA-methyltransferase (adenine-specific)</fullName>
        <ecNumber evidence="2">2.1.1.72</ecNumber>
    </recommendedName>
</protein>
<dbReference type="PANTHER" id="PTHR33841:SF5">
    <property type="entry name" value="DNA METHYLASE (MODIFICATION METHYLASE) (METHYLTRANSFERASE)-RELATED"/>
    <property type="match status" value="1"/>
</dbReference>
<dbReference type="Pfam" id="PF22837">
    <property type="entry name" value="M_Eco57I_C"/>
    <property type="match status" value="1"/>
</dbReference>
<comment type="similarity">
    <text evidence="1">Belongs to the N(4)/N(6)-methyltransferase family.</text>
</comment>
<reference evidence="9 10" key="1">
    <citation type="submission" date="2017-04" db="EMBL/GenBank/DDBJ databases">
        <title>Complete genome sequence of Flavobacterium kingsejong AJ004.</title>
        <authorList>
            <person name="Lee P.C."/>
        </authorList>
    </citation>
    <scope>NUCLEOTIDE SEQUENCE [LARGE SCALE GENOMIC DNA]</scope>
    <source>
        <strain evidence="9 10">AJ004</strain>
    </source>
</reference>
<dbReference type="REBASE" id="250207">
    <property type="entry name" value="M.Fsp42908ORF835P"/>
</dbReference>
<dbReference type="Gene3D" id="3.40.50.150">
    <property type="entry name" value="Vaccinia Virus protein VP39"/>
    <property type="match status" value="1"/>
</dbReference>
<dbReference type="PRINTS" id="PR00507">
    <property type="entry name" value="N12N6MTFRASE"/>
</dbReference>
<dbReference type="InterPro" id="IPR050953">
    <property type="entry name" value="N4_N6_ade-DNA_methylase"/>
</dbReference>
<dbReference type="InterPro" id="IPR002052">
    <property type="entry name" value="DNA_methylase_N6_adenine_CS"/>
</dbReference>
<keyword evidence="10" id="KW-1185">Reference proteome</keyword>
<dbReference type="EMBL" id="CP020919">
    <property type="protein sequence ID" value="AWG23869.1"/>
    <property type="molecule type" value="Genomic_DNA"/>
</dbReference>
<dbReference type="GO" id="GO:0006304">
    <property type="term" value="P:DNA modification"/>
    <property type="evidence" value="ECO:0007669"/>
    <property type="project" value="InterPro"/>
</dbReference>
<dbReference type="GO" id="GO:0004519">
    <property type="term" value="F:endonuclease activity"/>
    <property type="evidence" value="ECO:0007669"/>
    <property type="project" value="UniProtKB-KW"/>
</dbReference>
<dbReference type="RefSeq" id="WP_108735536.1">
    <property type="nucleotide sequence ID" value="NZ_CP020919.1"/>
</dbReference>
<gene>
    <name evidence="9" type="ORF">FK004_00835</name>
</gene>
<organism evidence="9 10">
    <name type="scientific">Flavobacterium kingsejongi</name>
    <dbReference type="NCBI Taxonomy" id="1678728"/>
    <lineage>
        <taxon>Bacteria</taxon>
        <taxon>Pseudomonadati</taxon>
        <taxon>Bacteroidota</taxon>
        <taxon>Flavobacteriia</taxon>
        <taxon>Flavobacteriales</taxon>
        <taxon>Flavobacteriaceae</taxon>
        <taxon>Flavobacterium</taxon>
    </lineage>
</organism>
<keyword evidence="3" id="KW-0489">Methyltransferase</keyword>
<keyword evidence="9" id="KW-0540">Nuclease</keyword>
<dbReference type="PROSITE" id="PS00092">
    <property type="entry name" value="N6_MTASE"/>
    <property type="match status" value="1"/>
</dbReference>
<dbReference type="SUPFAM" id="SSF53335">
    <property type="entry name" value="S-adenosyl-L-methionine-dependent methyltransferases"/>
    <property type="match status" value="1"/>
</dbReference>
<dbReference type="AlphaFoldDB" id="A0A2S1LJJ4"/>
<keyword evidence="9" id="KW-0255">Endonuclease</keyword>
<dbReference type="InterPro" id="IPR054520">
    <property type="entry name" value="M_Eco57I_C"/>
</dbReference>
<evidence type="ECO:0000256" key="6">
    <source>
        <dbReference type="ARBA" id="ARBA00047942"/>
    </source>
</evidence>
<dbReference type="OrthoDB" id="32195at2"/>
<proteinExistence type="inferred from homology"/>
<evidence type="ECO:0000256" key="5">
    <source>
        <dbReference type="ARBA" id="ARBA00022691"/>
    </source>
</evidence>
<dbReference type="GO" id="GO:0003676">
    <property type="term" value="F:nucleic acid binding"/>
    <property type="evidence" value="ECO:0007669"/>
    <property type="project" value="InterPro"/>
</dbReference>
<evidence type="ECO:0000256" key="4">
    <source>
        <dbReference type="ARBA" id="ARBA00022679"/>
    </source>
</evidence>
<name>A0A2S1LJJ4_9FLAO</name>
<dbReference type="PANTHER" id="PTHR33841">
    <property type="entry name" value="DNA METHYLTRANSFERASE YEEA-RELATED"/>
    <property type="match status" value="1"/>
</dbReference>
<dbReference type="CDD" id="cd02440">
    <property type="entry name" value="AdoMet_MTases"/>
    <property type="match status" value="1"/>
</dbReference>
<evidence type="ECO:0000256" key="3">
    <source>
        <dbReference type="ARBA" id="ARBA00022603"/>
    </source>
</evidence>
<feature type="domain" description="Type II methyltransferase M.Eco57I C-terminal" evidence="8">
    <location>
        <begin position="252"/>
        <end position="506"/>
    </location>
</feature>
<evidence type="ECO:0000313" key="10">
    <source>
        <dbReference type="Proteomes" id="UP000244677"/>
    </source>
</evidence>
<keyword evidence="5" id="KW-0949">S-adenosyl-L-methionine</keyword>
<dbReference type="Proteomes" id="UP000244677">
    <property type="component" value="Chromosome"/>
</dbReference>
<evidence type="ECO:0000313" key="9">
    <source>
        <dbReference type="EMBL" id="AWG23869.1"/>
    </source>
</evidence>
<dbReference type="EC" id="2.1.1.72" evidence="2"/>
<evidence type="ECO:0000259" key="8">
    <source>
        <dbReference type="Pfam" id="PF22837"/>
    </source>
</evidence>